<gene>
    <name evidence="1" type="ordered locus">COPRO5265_0065</name>
</gene>
<name>B5Y6P0_COPPD</name>
<sequence length="33" mass="3831">MGTMQLAYSDFALTRCKVVLLFAHGWRTIKRCL</sequence>
<evidence type="ECO:0000313" key="2">
    <source>
        <dbReference type="Proteomes" id="UP000001732"/>
    </source>
</evidence>
<dbReference type="Proteomes" id="UP000001732">
    <property type="component" value="Chromosome"/>
</dbReference>
<reference evidence="1 2" key="2">
    <citation type="journal article" date="2014" name="Genome Announc.">
        <title>Complete Genome Sequence of Coprothermobacter proteolyticus DSM 5265.</title>
        <authorList>
            <person name="Alexiev A."/>
            <person name="Coil D.A."/>
            <person name="Badger J.H."/>
            <person name="Enticknap J."/>
            <person name="Ward N."/>
            <person name="Robb F.T."/>
            <person name="Eisen J.A."/>
        </authorList>
    </citation>
    <scope>NUCLEOTIDE SEQUENCE [LARGE SCALE GENOMIC DNA]</scope>
    <source>
        <strain evidence="2">ATCC 35245 / DSM 5265 / OCM 4 / BT</strain>
    </source>
</reference>
<dbReference type="AlphaFoldDB" id="B5Y6P0"/>
<keyword evidence="2" id="KW-1185">Reference proteome</keyword>
<proteinExistence type="predicted"/>
<reference evidence="2" key="1">
    <citation type="submission" date="2008-08" db="EMBL/GenBank/DDBJ databases">
        <title>The complete genome sequence of Coprothermobacter proteolyticus strain ATCC 5245 / DSM 5265 / BT.</title>
        <authorList>
            <person name="Dodson R.J."/>
            <person name="Durkin A.S."/>
            <person name="Wu M."/>
            <person name="Eisen J."/>
            <person name="Sutton G."/>
        </authorList>
    </citation>
    <scope>NUCLEOTIDE SEQUENCE [LARGE SCALE GENOMIC DNA]</scope>
    <source>
        <strain evidence="2">ATCC 35245 / DSM 5265 / OCM 4 / BT</strain>
    </source>
</reference>
<accession>B5Y6P0</accession>
<evidence type="ECO:0000313" key="1">
    <source>
        <dbReference type="EMBL" id="ACI17602.1"/>
    </source>
</evidence>
<protein>
    <submittedName>
        <fullName evidence="1">Uncharacterized protein</fullName>
    </submittedName>
</protein>
<organism evidence="1 2">
    <name type="scientific">Coprothermobacter proteolyticus (strain ATCC 35245 / DSM 5265 / OCM 4 / BT)</name>
    <dbReference type="NCBI Taxonomy" id="309798"/>
    <lineage>
        <taxon>Bacteria</taxon>
        <taxon>Pseudomonadati</taxon>
        <taxon>Coprothermobacterota</taxon>
        <taxon>Coprothermobacteria</taxon>
        <taxon>Coprothermobacterales</taxon>
        <taxon>Coprothermobacteraceae</taxon>
        <taxon>Coprothermobacter</taxon>
    </lineage>
</organism>
<dbReference type="EMBL" id="CP001145">
    <property type="protein sequence ID" value="ACI17602.1"/>
    <property type="molecule type" value="Genomic_DNA"/>
</dbReference>